<proteinExistence type="predicted"/>
<name>A0ACB8B086_9AGAM</name>
<keyword evidence="2" id="KW-1185">Reference proteome</keyword>
<sequence>MSDTSSSVSTRTRVTERETPAMLGVGVVLRAWPCFAVNRVERHPPPCRAGNSTWFEVTRREGRGVAEECEEEVCTVRWGGSGCVGLVGSVAMLRVWRLDDGPVEGGVLSDGGFLESAERERDVCGAHVVRADAGSCVGLLEYWRYSESSGRTAFTRHDPDRSPPEQRLVPPNERQTSQLRDAGGGLCSYVRDGTVPDVREGRSVRPSGRMARALRWGSAWSDLWVDHGDMSENEQSNAH</sequence>
<organism evidence="1 2">
    <name type="scientific">Leucogyrophana mollusca</name>
    <dbReference type="NCBI Taxonomy" id="85980"/>
    <lineage>
        <taxon>Eukaryota</taxon>
        <taxon>Fungi</taxon>
        <taxon>Dikarya</taxon>
        <taxon>Basidiomycota</taxon>
        <taxon>Agaricomycotina</taxon>
        <taxon>Agaricomycetes</taxon>
        <taxon>Agaricomycetidae</taxon>
        <taxon>Boletales</taxon>
        <taxon>Boletales incertae sedis</taxon>
        <taxon>Leucogyrophana</taxon>
    </lineage>
</organism>
<evidence type="ECO:0000313" key="1">
    <source>
        <dbReference type="EMBL" id="KAH7918107.1"/>
    </source>
</evidence>
<dbReference type="Proteomes" id="UP000790709">
    <property type="component" value="Unassembled WGS sequence"/>
</dbReference>
<comment type="caution">
    <text evidence="1">The sequence shown here is derived from an EMBL/GenBank/DDBJ whole genome shotgun (WGS) entry which is preliminary data.</text>
</comment>
<protein>
    <submittedName>
        <fullName evidence="1">Uncharacterized protein</fullName>
    </submittedName>
</protein>
<gene>
    <name evidence="1" type="ORF">BV22DRAFT_1051959</name>
</gene>
<dbReference type="EMBL" id="MU266853">
    <property type="protein sequence ID" value="KAH7918107.1"/>
    <property type="molecule type" value="Genomic_DNA"/>
</dbReference>
<accession>A0ACB8B086</accession>
<reference evidence="1" key="1">
    <citation type="journal article" date="2021" name="New Phytol.">
        <title>Evolutionary innovations through gain and loss of genes in the ectomycorrhizal Boletales.</title>
        <authorList>
            <person name="Wu G."/>
            <person name="Miyauchi S."/>
            <person name="Morin E."/>
            <person name="Kuo A."/>
            <person name="Drula E."/>
            <person name="Varga T."/>
            <person name="Kohler A."/>
            <person name="Feng B."/>
            <person name="Cao Y."/>
            <person name="Lipzen A."/>
            <person name="Daum C."/>
            <person name="Hundley H."/>
            <person name="Pangilinan J."/>
            <person name="Johnson J."/>
            <person name="Barry K."/>
            <person name="LaButti K."/>
            <person name="Ng V."/>
            <person name="Ahrendt S."/>
            <person name="Min B."/>
            <person name="Choi I.G."/>
            <person name="Park H."/>
            <person name="Plett J.M."/>
            <person name="Magnuson J."/>
            <person name="Spatafora J.W."/>
            <person name="Nagy L.G."/>
            <person name="Henrissat B."/>
            <person name="Grigoriev I.V."/>
            <person name="Yang Z.L."/>
            <person name="Xu J."/>
            <person name="Martin F.M."/>
        </authorList>
    </citation>
    <scope>NUCLEOTIDE SEQUENCE</scope>
    <source>
        <strain evidence="1">KUC20120723A-06</strain>
    </source>
</reference>
<evidence type="ECO:0000313" key="2">
    <source>
        <dbReference type="Proteomes" id="UP000790709"/>
    </source>
</evidence>